<organism evidence="1 2">
    <name type="scientific">Hyalomma asiaticum</name>
    <name type="common">Tick</name>
    <dbReference type="NCBI Taxonomy" id="266040"/>
    <lineage>
        <taxon>Eukaryota</taxon>
        <taxon>Metazoa</taxon>
        <taxon>Ecdysozoa</taxon>
        <taxon>Arthropoda</taxon>
        <taxon>Chelicerata</taxon>
        <taxon>Arachnida</taxon>
        <taxon>Acari</taxon>
        <taxon>Parasitiformes</taxon>
        <taxon>Ixodida</taxon>
        <taxon>Ixodoidea</taxon>
        <taxon>Ixodidae</taxon>
        <taxon>Hyalomminae</taxon>
        <taxon>Hyalomma</taxon>
    </lineage>
</organism>
<reference evidence="1" key="1">
    <citation type="submission" date="2020-05" db="EMBL/GenBank/DDBJ databases">
        <title>Large-scale comparative analyses of tick genomes elucidate their genetic diversity and vector capacities.</title>
        <authorList>
            <person name="Jia N."/>
            <person name="Wang J."/>
            <person name="Shi W."/>
            <person name="Du L."/>
            <person name="Sun Y."/>
            <person name="Zhan W."/>
            <person name="Jiang J."/>
            <person name="Wang Q."/>
            <person name="Zhang B."/>
            <person name="Ji P."/>
            <person name="Sakyi L.B."/>
            <person name="Cui X."/>
            <person name="Yuan T."/>
            <person name="Jiang B."/>
            <person name="Yang W."/>
            <person name="Lam T.T.-Y."/>
            <person name="Chang Q."/>
            <person name="Ding S."/>
            <person name="Wang X."/>
            <person name="Zhu J."/>
            <person name="Ruan X."/>
            <person name="Zhao L."/>
            <person name="Wei J."/>
            <person name="Que T."/>
            <person name="Du C."/>
            <person name="Cheng J."/>
            <person name="Dai P."/>
            <person name="Han X."/>
            <person name="Huang E."/>
            <person name="Gao Y."/>
            <person name="Liu J."/>
            <person name="Shao H."/>
            <person name="Ye R."/>
            <person name="Li L."/>
            <person name="Wei W."/>
            <person name="Wang X."/>
            <person name="Wang C."/>
            <person name="Yang T."/>
            <person name="Huo Q."/>
            <person name="Li W."/>
            <person name="Guo W."/>
            <person name="Chen H."/>
            <person name="Zhou L."/>
            <person name="Ni X."/>
            <person name="Tian J."/>
            <person name="Zhou Y."/>
            <person name="Sheng Y."/>
            <person name="Liu T."/>
            <person name="Pan Y."/>
            <person name="Xia L."/>
            <person name="Li J."/>
            <person name="Zhao F."/>
            <person name="Cao W."/>
        </authorList>
    </citation>
    <scope>NUCLEOTIDE SEQUENCE</scope>
    <source>
        <strain evidence="1">Hyas-2018</strain>
    </source>
</reference>
<gene>
    <name evidence="1" type="ORF">HPB50_020181</name>
</gene>
<keyword evidence="2" id="KW-1185">Reference proteome</keyword>
<comment type="caution">
    <text evidence="1">The sequence shown here is derived from an EMBL/GenBank/DDBJ whole genome shotgun (WGS) entry which is preliminary data.</text>
</comment>
<dbReference type="EMBL" id="CM023481">
    <property type="protein sequence ID" value="KAH6947604.1"/>
    <property type="molecule type" value="Genomic_DNA"/>
</dbReference>
<evidence type="ECO:0000313" key="1">
    <source>
        <dbReference type="EMBL" id="KAH6947604.1"/>
    </source>
</evidence>
<accession>A0ACB7TRV4</accession>
<sequence>MAYGVRVQGSENQQIRNKNEEEKLRNGQWMAWRHRSASGHRRGVSDPFSENAACFERKRIRFRDAREKEPPRRVPLIHGRPGAVVCTPSPCMQVAGLLPAAAGTGGAAAGPGGCSAVVPEACAHTTWAASGKLSGIGRATCVPAISENEVYDPSSTSGGPSVVGRLRRRINPGASQGAGALLPDPDSGAPNDRARHNAALVQRGAAIIAPCGASRQRRQSKPRQPGEAS</sequence>
<name>A0ACB7TRV4_HYAAI</name>
<proteinExistence type="predicted"/>
<evidence type="ECO:0000313" key="2">
    <source>
        <dbReference type="Proteomes" id="UP000821845"/>
    </source>
</evidence>
<dbReference type="Proteomes" id="UP000821845">
    <property type="component" value="Chromosome 1"/>
</dbReference>
<protein>
    <submittedName>
        <fullName evidence="1">Uncharacterized protein</fullName>
    </submittedName>
</protein>